<dbReference type="Proteomes" id="UP001165289">
    <property type="component" value="Unassembled WGS sequence"/>
</dbReference>
<dbReference type="SUPFAM" id="SSF56672">
    <property type="entry name" value="DNA/RNA polymerases"/>
    <property type="match status" value="1"/>
</dbReference>
<sequence>QLIQHQITQGDIPQISSNSSWGKINTHEIPVCDNNKEITFLADSSLDSLQLEDNIEIIQNPWNKEEDVVCIETFQTDSSVAMDNTGNMFDCFPSGFESISSQNSTKHSNTINTNIHTLQSNEYSNLLHRDASSFKIHNEHTLHIAECNDNDLAESRDIHADIPRDNVVDSSASKKRGTKRGAEWMVSVDKKGAVLAYEQEHNIIPASNTHIPTNPNTQELHETGHTSINTVDITTSSCNILHELSSEERKEVMRTAGLSSYCYFTLIFSDGSSQLREISRTKNSSEEIEGVMIALQTGESTDNFKYVFLSFGESDNEYRVFCRGLLHKLFSSELMCCVCFDAQELLISIIGHLCISHKDVYSGWSVKDVKVAGWLLDSDHPPQSFLQLKERSVSTEHITTHTSSRANAYTRAITDIYELVNVYSNIRSALVKEDMFDLFYELESRVVPILSVMEGEGLGVDIDILTGMRDSLSKQIDCIEREAHSIAQRPFQLTSPAQWLSSKADYCN</sequence>
<dbReference type="Gene3D" id="3.30.420.10">
    <property type="entry name" value="Ribonuclease H-like superfamily/Ribonuclease H"/>
    <property type="match status" value="1"/>
</dbReference>
<dbReference type="AlphaFoldDB" id="A0AAV7JE80"/>
<keyword evidence="2" id="KW-1185">Reference proteome</keyword>
<name>A0AAV7JE80_9METZ</name>
<dbReference type="InterPro" id="IPR002298">
    <property type="entry name" value="DNA_polymerase_A"/>
</dbReference>
<dbReference type="GO" id="GO:0006302">
    <property type="term" value="P:double-strand break repair"/>
    <property type="evidence" value="ECO:0007669"/>
    <property type="project" value="TreeGrafter"/>
</dbReference>
<dbReference type="EMBL" id="JAKMXF010000347">
    <property type="protein sequence ID" value="KAI6647020.1"/>
    <property type="molecule type" value="Genomic_DNA"/>
</dbReference>
<comment type="caution">
    <text evidence="1">The sequence shown here is derived from an EMBL/GenBank/DDBJ whole genome shotgun (WGS) entry which is preliminary data.</text>
</comment>
<protein>
    <submittedName>
        <fullName evidence="1">DNA polymerase nu-like</fullName>
    </submittedName>
</protein>
<accession>A0AAV7JE80</accession>
<reference evidence="1 2" key="1">
    <citation type="journal article" date="2023" name="BMC Biol.">
        <title>The compact genome of the sponge Oopsacas minuta (Hexactinellida) is lacking key metazoan core genes.</title>
        <authorList>
            <person name="Santini S."/>
            <person name="Schenkelaars Q."/>
            <person name="Jourda C."/>
            <person name="Duchesne M."/>
            <person name="Belahbib H."/>
            <person name="Rocher C."/>
            <person name="Selva M."/>
            <person name="Riesgo A."/>
            <person name="Vervoort M."/>
            <person name="Leys S.P."/>
            <person name="Kodjabachian L."/>
            <person name="Le Bivic A."/>
            <person name="Borchiellini C."/>
            <person name="Claverie J.M."/>
            <person name="Renard E."/>
        </authorList>
    </citation>
    <scope>NUCLEOTIDE SEQUENCE [LARGE SCALE GENOMIC DNA]</scope>
    <source>
        <strain evidence="1">SPO-2</strain>
    </source>
</reference>
<gene>
    <name evidence="1" type="ORF">LOD99_8944</name>
</gene>
<evidence type="ECO:0000313" key="1">
    <source>
        <dbReference type="EMBL" id="KAI6647020.1"/>
    </source>
</evidence>
<organism evidence="1 2">
    <name type="scientific">Oopsacas minuta</name>
    <dbReference type="NCBI Taxonomy" id="111878"/>
    <lineage>
        <taxon>Eukaryota</taxon>
        <taxon>Metazoa</taxon>
        <taxon>Porifera</taxon>
        <taxon>Hexactinellida</taxon>
        <taxon>Hexasterophora</taxon>
        <taxon>Lyssacinosida</taxon>
        <taxon>Leucopsacidae</taxon>
        <taxon>Oopsacas</taxon>
    </lineage>
</organism>
<evidence type="ECO:0000313" key="2">
    <source>
        <dbReference type="Proteomes" id="UP001165289"/>
    </source>
</evidence>
<feature type="non-terminal residue" evidence="1">
    <location>
        <position position="1"/>
    </location>
</feature>
<dbReference type="GO" id="GO:0003887">
    <property type="term" value="F:DNA-directed DNA polymerase activity"/>
    <property type="evidence" value="ECO:0007669"/>
    <property type="project" value="InterPro"/>
</dbReference>
<dbReference type="InterPro" id="IPR043502">
    <property type="entry name" value="DNA/RNA_pol_sf"/>
</dbReference>
<dbReference type="GO" id="GO:0003676">
    <property type="term" value="F:nucleic acid binding"/>
    <property type="evidence" value="ECO:0007669"/>
    <property type="project" value="InterPro"/>
</dbReference>
<dbReference type="PANTHER" id="PTHR10133">
    <property type="entry name" value="DNA POLYMERASE I"/>
    <property type="match status" value="1"/>
</dbReference>
<dbReference type="InterPro" id="IPR036397">
    <property type="entry name" value="RNaseH_sf"/>
</dbReference>
<dbReference type="GO" id="GO:0006261">
    <property type="term" value="P:DNA-templated DNA replication"/>
    <property type="evidence" value="ECO:0007669"/>
    <property type="project" value="InterPro"/>
</dbReference>
<proteinExistence type="predicted"/>
<dbReference type="PANTHER" id="PTHR10133:SF27">
    <property type="entry name" value="DNA POLYMERASE NU"/>
    <property type="match status" value="1"/>
</dbReference>